<dbReference type="Proteomes" id="UP001197236">
    <property type="component" value="Unassembled WGS sequence"/>
</dbReference>
<sequence>MANKIPSDDNRPGVWQLIRPFWISSEKWLAILLLAIILTINFTTTFAFVALNKLHGKLTDALVALNWPMISKTMVESLIIGALTTVLPLISVLAINYLTLRWRTWMTARFVERWTEHPAYYQLERDNVISNSDQRIAEDINLFTEVTINLSTNIINVVVNMVTFTIVLWGLSGALSIDIGGRTLSVPGYMVFAVYIYSIAHLALAHWLGKVLIGVNMNKQTVEADFRFLGMQVRENAEQIAFFKGGGRERRRLFSRFERVRENTLLMMRKTFRLNFYQSFFSQIFSPLPTLLALPLLLSGKITMGGLTQITMAYGTLLSTLSFFPQAYQSFTNWMALSNRLRDLLWALNKARDKPSGIVLKHEGRNLQCENLTLQRPDGTVLSHLPHWQVQAGERWVIRGRSGCGKSTLLRACAGLWPYGEGRITAPDSVRPLFLPQKSYIPVGTLKSALTYPHEPDTFTDAQCQQALIDCCLEARAASLTQFDRWQQVLSGGEQQRLAIARVLLHRPDMLFLDEATSALDPQTENRLYQALIDQLPNCTLISVAHRKELEHFHHHILTLTPVHER</sequence>
<dbReference type="Pfam" id="PF00005">
    <property type="entry name" value="ABC_tran"/>
    <property type="match status" value="1"/>
</dbReference>
<dbReference type="InterPro" id="IPR003439">
    <property type="entry name" value="ABC_transporter-like_ATP-bd"/>
</dbReference>
<dbReference type="PROSITE" id="PS00211">
    <property type="entry name" value="ABC_TRANSPORTER_1"/>
    <property type="match status" value="1"/>
</dbReference>
<keyword evidence="6 12" id="KW-0067">ATP-binding</keyword>
<keyword evidence="4 9" id="KW-0812">Transmembrane</keyword>
<dbReference type="PROSITE" id="PS50929">
    <property type="entry name" value="ABC_TM1F"/>
    <property type="match status" value="1"/>
</dbReference>
<keyword evidence="13" id="KW-1185">Reference proteome</keyword>
<name>A0ABS6VF20_9GAMM</name>
<dbReference type="GO" id="GO:0005524">
    <property type="term" value="F:ATP binding"/>
    <property type="evidence" value="ECO:0007669"/>
    <property type="project" value="UniProtKB-KW"/>
</dbReference>
<evidence type="ECO:0000313" key="12">
    <source>
        <dbReference type="EMBL" id="MBW1257477.1"/>
    </source>
</evidence>
<evidence type="ECO:0000256" key="1">
    <source>
        <dbReference type="ARBA" id="ARBA00004141"/>
    </source>
</evidence>
<dbReference type="CDD" id="cd03223">
    <property type="entry name" value="ABCD_peroxisomal_ALDP"/>
    <property type="match status" value="1"/>
</dbReference>
<dbReference type="Pfam" id="PF06472">
    <property type="entry name" value="ABC_membrane_2"/>
    <property type="match status" value="1"/>
</dbReference>
<dbReference type="PANTHER" id="PTHR11384">
    <property type="entry name" value="ATP-BINDING CASSETTE, SUB-FAMILY D MEMBER"/>
    <property type="match status" value="1"/>
</dbReference>
<evidence type="ECO:0000259" key="11">
    <source>
        <dbReference type="PROSITE" id="PS50929"/>
    </source>
</evidence>
<evidence type="ECO:0000256" key="7">
    <source>
        <dbReference type="ARBA" id="ARBA00022989"/>
    </source>
</evidence>
<accession>A0ABS6VF20</accession>
<dbReference type="PROSITE" id="PS50893">
    <property type="entry name" value="ABC_TRANSPORTER_2"/>
    <property type="match status" value="1"/>
</dbReference>
<organism evidence="12 13">
    <name type="scientific">Pantoea allii</name>
    <dbReference type="NCBI Taxonomy" id="574096"/>
    <lineage>
        <taxon>Bacteria</taxon>
        <taxon>Pseudomonadati</taxon>
        <taxon>Pseudomonadota</taxon>
        <taxon>Gammaproteobacteria</taxon>
        <taxon>Enterobacterales</taxon>
        <taxon>Erwiniaceae</taxon>
        <taxon>Pantoea</taxon>
    </lineage>
</organism>
<evidence type="ECO:0000259" key="10">
    <source>
        <dbReference type="PROSITE" id="PS50893"/>
    </source>
</evidence>
<keyword evidence="5" id="KW-0547">Nucleotide-binding</keyword>
<keyword evidence="3" id="KW-0813">Transport</keyword>
<comment type="caution">
    <text evidence="12">The sequence shown here is derived from an EMBL/GenBank/DDBJ whole genome shotgun (WGS) entry which is preliminary data.</text>
</comment>
<comment type="subcellular location">
    <subcellularLocation>
        <location evidence="1">Membrane</location>
        <topology evidence="1">Multi-pass membrane protein</topology>
    </subcellularLocation>
</comment>
<dbReference type="InterPro" id="IPR003593">
    <property type="entry name" value="AAA+_ATPase"/>
</dbReference>
<dbReference type="EMBL" id="JAHVXZ010000004">
    <property type="protein sequence ID" value="MBW1257477.1"/>
    <property type="molecule type" value="Genomic_DNA"/>
</dbReference>
<evidence type="ECO:0000256" key="5">
    <source>
        <dbReference type="ARBA" id="ARBA00022741"/>
    </source>
</evidence>
<proteinExistence type="inferred from homology"/>
<feature type="transmembrane region" description="Helical" evidence="9">
    <location>
        <begin position="276"/>
        <end position="298"/>
    </location>
</feature>
<protein>
    <submittedName>
        <fullName evidence="12">ABC transporter ATP-binding protein/permease</fullName>
    </submittedName>
</protein>
<evidence type="ECO:0000256" key="3">
    <source>
        <dbReference type="ARBA" id="ARBA00022448"/>
    </source>
</evidence>
<evidence type="ECO:0000256" key="6">
    <source>
        <dbReference type="ARBA" id="ARBA00022840"/>
    </source>
</evidence>
<evidence type="ECO:0000256" key="8">
    <source>
        <dbReference type="ARBA" id="ARBA00023136"/>
    </source>
</evidence>
<keyword evidence="7 9" id="KW-1133">Transmembrane helix</keyword>
<evidence type="ECO:0000256" key="2">
    <source>
        <dbReference type="ARBA" id="ARBA00006526"/>
    </source>
</evidence>
<feature type="transmembrane region" description="Helical" evidence="9">
    <location>
        <begin position="157"/>
        <end position="177"/>
    </location>
</feature>
<gene>
    <name evidence="12" type="ORF">KYI95_09740</name>
</gene>
<dbReference type="RefSeq" id="WP_218996060.1">
    <property type="nucleotide sequence ID" value="NZ_JAHVXU010000005.1"/>
</dbReference>
<dbReference type="PANTHER" id="PTHR11384:SF59">
    <property type="entry name" value="LYSOSOMAL COBALAMIN TRANSPORTER ABCD4"/>
    <property type="match status" value="1"/>
</dbReference>
<dbReference type="InterPro" id="IPR017871">
    <property type="entry name" value="ABC_transporter-like_CS"/>
</dbReference>
<evidence type="ECO:0000256" key="4">
    <source>
        <dbReference type="ARBA" id="ARBA00022692"/>
    </source>
</evidence>
<feature type="domain" description="ABC transporter" evidence="10">
    <location>
        <begin position="367"/>
        <end position="566"/>
    </location>
</feature>
<comment type="similarity">
    <text evidence="2">Belongs to the ABC transporter superfamily. Drug exporter-2 (TC 3.A.1.117) family.</text>
</comment>
<evidence type="ECO:0000256" key="9">
    <source>
        <dbReference type="SAM" id="Phobius"/>
    </source>
</evidence>
<feature type="transmembrane region" description="Helical" evidence="9">
    <location>
        <begin position="28"/>
        <end position="51"/>
    </location>
</feature>
<dbReference type="InterPro" id="IPR011527">
    <property type="entry name" value="ABC1_TM_dom"/>
</dbReference>
<keyword evidence="8 9" id="KW-0472">Membrane</keyword>
<feature type="domain" description="ABC transmembrane type-1" evidence="11">
    <location>
        <begin position="78"/>
        <end position="333"/>
    </location>
</feature>
<reference evidence="12 13" key="1">
    <citation type="submission" date="2021-07" db="EMBL/GenBank/DDBJ databases">
        <title>A novel phosphonate cluster across the Pantoea species complex is important for pathogenicity in onion.</title>
        <authorList>
            <person name="Zhao M."/>
            <person name="Stice S."/>
            <person name="Shin G.Y."/>
            <person name="Coutinho T."/>
            <person name="Gitaitis R."/>
            <person name="Kvitko B."/>
            <person name="Dutta B."/>
        </authorList>
    </citation>
    <scope>NUCLEOTIDE SEQUENCE [LARGE SCALE GENOMIC DNA]</scope>
    <source>
        <strain evidence="12 13">BD 382</strain>
    </source>
</reference>
<evidence type="ECO:0000313" key="13">
    <source>
        <dbReference type="Proteomes" id="UP001197236"/>
    </source>
</evidence>
<dbReference type="InterPro" id="IPR050835">
    <property type="entry name" value="ABC_transporter_sub-D"/>
</dbReference>
<feature type="transmembrane region" description="Helical" evidence="9">
    <location>
        <begin position="78"/>
        <end position="100"/>
    </location>
</feature>
<feature type="transmembrane region" description="Helical" evidence="9">
    <location>
        <begin position="189"/>
        <end position="209"/>
    </location>
</feature>
<dbReference type="SMART" id="SM00382">
    <property type="entry name" value="AAA"/>
    <property type="match status" value="1"/>
</dbReference>